<protein>
    <submittedName>
        <fullName evidence="1">Uncharacterized protein</fullName>
    </submittedName>
</protein>
<accession>A0A6I8SMH8</accession>
<dbReference type="InParanoid" id="A0A6I8SMH8"/>
<sequence length="83" mass="8899">LCLWNGGLCVGLLAIAVGFLHYLHPDIPEAALGYLCSSIQSVTSRDPASSSPPIEEAFSAAWYRLIVAPSKHWVCTESIFPGP</sequence>
<dbReference type="Ensembl" id="ENSXETT00000097098">
    <property type="protein sequence ID" value="ENSXETP00000094384"/>
    <property type="gene ID" value="ENSXETG00000037875"/>
</dbReference>
<dbReference type="AlphaFoldDB" id="A0A6I8SMH8"/>
<dbReference type="Bgee" id="ENSXETG00000037875">
    <property type="expression patterns" value="Expressed in testis"/>
</dbReference>
<reference evidence="1" key="1">
    <citation type="journal article" date="2010" name="Science">
        <title>The genome of the Western clawed frog Xenopus tropicalis.</title>
        <authorList>
            <person name="Hellsten U."/>
            <person name="Harland R.M."/>
            <person name="Gilchrist M.J."/>
            <person name="Hendrix D."/>
            <person name="Jurka J."/>
            <person name="Kapitonov V."/>
            <person name="Ovcharenko I."/>
            <person name="Putnam N.H."/>
            <person name="Shu S."/>
            <person name="Taher L."/>
            <person name="Blitz I.L."/>
            <person name="Blumberg B."/>
            <person name="Dichmann D.S."/>
            <person name="Dubchak I."/>
            <person name="Amaya E."/>
            <person name="Detter J.C."/>
            <person name="Fletcher R."/>
            <person name="Gerhard D.S."/>
            <person name="Goodstein D."/>
            <person name="Graves T."/>
            <person name="Grigoriev I.V."/>
            <person name="Grimwood J."/>
            <person name="Kawashima T."/>
            <person name="Lindquist E."/>
            <person name="Lucas S.M."/>
            <person name="Mead P.E."/>
            <person name="Mitros T."/>
            <person name="Ogino H."/>
            <person name="Ohta Y."/>
            <person name="Poliakov A.V."/>
            <person name="Pollet N."/>
            <person name="Robert J."/>
            <person name="Salamov A."/>
            <person name="Sater A.K."/>
            <person name="Schmutz J."/>
            <person name="Terry A."/>
            <person name="Vize P.D."/>
            <person name="Warren W.C."/>
            <person name="Wells D."/>
            <person name="Wills A."/>
            <person name="Wilson R.K."/>
            <person name="Zimmerman L.B."/>
            <person name="Zorn A.M."/>
            <person name="Grainger R."/>
            <person name="Grammer T."/>
            <person name="Khokha M.K."/>
            <person name="Richardson P.M."/>
            <person name="Rokhsar D.S."/>
        </authorList>
    </citation>
    <scope>NUCLEOTIDE SEQUENCE [LARGE SCALE GENOMIC DNA]</scope>
    <source>
        <strain evidence="1">Nigerian</strain>
    </source>
</reference>
<evidence type="ECO:0000313" key="1">
    <source>
        <dbReference type="Ensembl" id="ENSXETP00000094384"/>
    </source>
</evidence>
<reference evidence="1" key="2">
    <citation type="submission" date="2020-05" db="UniProtKB">
        <authorList>
            <consortium name="Ensembl"/>
        </authorList>
    </citation>
    <scope>IDENTIFICATION</scope>
</reference>
<organism evidence="1">
    <name type="scientific">Xenopus tropicalis</name>
    <name type="common">Western clawed frog</name>
    <name type="synonym">Silurana tropicalis</name>
    <dbReference type="NCBI Taxonomy" id="8364"/>
    <lineage>
        <taxon>Eukaryota</taxon>
        <taxon>Metazoa</taxon>
        <taxon>Chordata</taxon>
        <taxon>Craniata</taxon>
        <taxon>Vertebrata</taxon>
        <taxon>Euteleostomi</taxon>
        <taxon>Amphibia</taxon>
        <taxon>Batrachia</taxon>
        <taxon>Anura</taxon>
        <taxon>Pipoidea</taxon>
        <taxon>Pipidae</taxon>
        <taxon>Xenopodinae</taxon>
        <taxon>Xenopus</taxon>
        <taxon>Silurana</taxon>
    </lineage>
</organism>
<name>A0A6I8SMH8_XENTR</name>
<proteinExistence type="predicted"/>